<comment type="subcellular location">
    <subcellularLocation>
        <location evidence="14">Cell membrane</location>
        <topology evidence="14">Multi-pass membrane protein</topology>
    </subcellularLocation>
    <subcellularLocation>
        <location evidence="1">Endomembrane system</location>
        <topology evidence="1">Multi-pass membrane protein</topology>
    </subcellularLocation>
</comment>
<evidence type="ECO:0000256" key="2">
    <source>
        <dbReference type="ARBA" id="ARBA00022448"/>
    </source>
</evidence>
<proteinExistence type="inferred from homology"/>
<comment type="similarity">
    <text evidence="14">Belongs to the NqrDE/RnfAE family.</text>
</comment>
<comment type="catalytic activity">
    <reaction evidence="14">
        <text>a ubiquinone + n Na(+)(in) + NADH + H(+) = a ubiquinol + n Na(+)(out) + NAD(+)</text>
        <dbReference type="Rhea" id="RHEA:47748"/>
        <dbReference type="Rhea" id="RHEA-COMP:9565"/>
        <dbReference type="Rhea" id="RHEA-COMP:9566"/>
        <dbReference type="ChEBI" id="CHEBI:15378"/>
        <dbReference type="ChEBI" id="CHEBI:16389"/>
        <dbReference type="ChEBI" id="CHEBI:17976"/>
        <dbReference type="ChEBI" id="CHEBI:29101"/>
        <dbReference type="ChEBI" id="CHEBI:57540"/>
        <dbReference type="ChEBI" id="CHEBI:57945"/>
        <dbReference type="EC" id="7.2.1.1"/>
    </reaction>
</comment>
<evidence type="ECO:0000256" key="14">
    <source>
        <dbReference type="HAMAP-Rule" id="MF_00428"/>
    </source>
</evidence>
<name>A0ABZ0JWG1_9GAMM</name>
<evidence type="ECO:0000256" key="5">
    <source>
        <dbReference type="ARBA" id="ARBA00022692"/>
    </source>
</evidence>
<evidence type="ECO:0000256" key="3">
    <source>
        <dbReference type="ARBA" id="ARBA00022475"/>
    </source>
</evidence>
<comment type="subunit">
    <text evidence="14">Composed of six subunits; NqrA, NqrB, NqrC, NqrD, NqrE and NqrF.</text>
</comment>
<evidence type="ECO:0000256" key="9">
    <source>
        <dbReference type="ARBA" id="ARBA00023053"/>
    </source>
</evidence>
<keyword evidence="10 14" id="KW-0406">Ion transport</keyword>
<feature type="transmembrane region" description="Helical" evidence="14">
    <location>
        <begin position="131"/>
        <end position="152"/>
    </location>
</feature>
<dbReference type="Pfam" id="PF02508">
    <property type="entry name" value="Rnf-Nqr"/>
    <property type="match status" value="1"/>
</dbReference>
<evidence type="ECO:0000256" key="4">
    <source>
        <dbReference type="ARBA" id="ARBA00022519"/>
    </source>
</evidence>
<evidence type="ECO:0000256" key="11">
    <source>
        <dbReference type="ARBA" id="ARBA00023075"/>
    </source>
</evidence>
<feature type="transmembrane region" description="Helical" evidence="14">
    <location>
        <begin position="184"/>
        <end position="202"/>
    </location>
</feature>
<keyword evidence="12 14" id="KW-0472">Membrane</keyword>
<keyword evidence="11 14" id="KW-0830">Ubiquinone</keyword>
<keyword evidence="4" id="KW-0997">Cell inner membrane</keyword>
<keyword evidence="7 14" id="KW-1133">Transmembrane helix</keyword>
<keyword evidence="2 14" id="KW-0813">Transport</keyword>
<feature type="transmembrane region" description="Helical" evidence="14">
    <location>
        <begin position="102"/>
        <end position="119"/>
    </location>
</feature>
<keyword evidence="6 14" id="KW-1278">Translocase</keyword>
<evidence type="ECO:0000256" key="10">
    <source>
        <dbReference type="ARBA" id="ARBA00023065"/>
    </source>
</evidence>
<comment type="function">
    <text evidence="14">NQR complex catalyzes the reduction of ubiquinone-1 to ubiquinol by two successive reactions, coupled with the transport of Na(+) ions from the cytoplasm to the periplasm. NqrA to NqrE are probably involved in the second step, the conversion of ubisemiquinone to ubiquinol.</text>
</comment>
<evidence type="ECO:0000256" key="1">
    <source>
        <dbReference type="ARBA" id="ARBA00004127"/>
    </source>
</evidence>
<evidence type="ECO:0000256" key="8">
    <source>
        <dbReference type="ARBA" id="ARBA00023027"/>
    </source>
</evidence>
<keyword evidence="8 14" id="KW-0520">NAD</keyword>
<protein>
    <recommendedName>
        <fullName evidence="14">Na(+)-translocating NADH-quinone reductase subunit D</fullName>
        <shortName evidence="14">Na(+)-NQR subunit D</shortName>
        <shortName evidence="14">Na(+)-translocating NQR subunit D</shortName>
        <ecNumber evidence="14">7.2.1.1</ecNumber>
    </recommendedName>
    <alternativeName>
        <fullName evidence="14">NQR complex subunit D</fullName>
    </alternativeName>
    <alternativeName>
        <fullName evidence="14">NQR-1 subunit D</fullName>
    </alternativeName>
</protein>
<keyword evidence="3 14" id="KW-1003">Cell membrane</keyword>
<dbReference type="PANTHER" id="PTHR30586">
    <property type="entry name" value="ELECTRON TRANSPORT COMPLEX PROTEIN RNFE"/>
    <property type="match status" value="1"/>
</dbReference>
<evidence type="ECO:0000256" key="6">
    <source>
        <dbReference type="ARBA" id="ARBA00022967"/>
    </source>
</evidence>
<dbReference type="NCBIfam" id="TIGR01939">
    <property type="entry name" value="nqrD"/>
    <property type="match status" value="1"/>
</dbReference>
<dbReference type="HAMAP" id="MF_00428">
    <property type="entry name" value="NqrD"/>
    <property type="match status" value="1"/>
</dbReference>
<keyword evidence="16" id="KW-1185">Reference proteome</keyword>
<dbReference type="Proteomes" id="UP001529491">
    <property type="component" value="Chromosome"/>
</dbReference>
<evidence type="ECO:0000256" key="13">
    <source>
        <dbReference type="ARBA" id="ARBA00023201"/>
    </source>
</evidence>
<evidence type="ECO:0000313" key="16">
    <source>
        <dbReference type="Proteomes" id="UP001529491"/>
    </source>
</evidence>
<evidence type="ECO:0000256" key="12">
    <source>
        <dbReference type="ARBA" id="ARBA00023136"/>
    </source>
</evidence>
<keyword evidence="5 14" id="KW-0812">Transmembrane</keyword>
<reference evidence="15 16" key="1">
    <citation type="submission" date="2023-10" db="EMBL/GenBank/DDBJ databases">
        <title>Complete genome sequence of Shewanella sp. DAU334.</title>
        <authorList>
            <person name="Lee Y.-S."/>
            <person name="Jeong H.-R."/>
            <person name="Hwang E.-J."/>
            <person name="Choi Y.-L."/>
            <person name="Kim G.-D."/>
        </authorList>
    </citation>
    <scope>NUCLEOTIDE SEQUENCE [LARGE SCALE GENOMIC DNA]</scope>
    <source>
        <strain evidence="15 16">DAU334</strain>
    </source>
</reference>
<dbReference type="EMBL" id="CP136522">
    <property type="protein sequence ID" value="WOT03839.1"/>
    <property type="molecule type" value="Genomic_DNA"/>
</dbReference>
<evidence type="ECO:0000256" key="7">
    <source>
        <dbReference type="ARBA" id="ARBA00022989"/>
    </source>
</evidence>
<dbReference type="InterPro" id="IPR011292">
    <property type="entry name" value="NqrD"/>
</dbReference>
<feature type="transmembrane region" description="Helical" evidence="14">
    <location>
        <begin position="73"/>
        <end position="96"/>
    </location>
</feature>
<dbReference type="RefSeq" id="WP_310471461.1">
    <property type="nucleotide sequence ID" value="NZ_CP136522.1"/>
</dbReference>
<evidence type="ECO:0000313" key="15">
    <source>
        <dbReference type="EMBL" id="WOT03839.1"/>
    </source>
</evidence>
<dbReference type="NCBIfam" id="NF006777">
    <property type="entry name" value="PRK09292.1"/>
    <property type="match status" value="1"/>
</dbReference>
<dbReference type="PIRSF" id="PIRSF006102">
    <property type="entry name" value="NQR_DE"/>
    <property type="match status" value="1"/>
</dbReference>
<dbReference type="InterPro" id="IPR003667">
    <property type="entry name" value="NqrDE/RnfAE"/>
</dbReference>
<sequence>MSTQAGSTRELLTSPIFTNNPVAMQVLGVCSALAVSNSLQTALVMTLSVTFVLVFSNLIISSIRSFIPNSVRIIAQMTVIASLVIIVDMVLQDIAYELSRQLSVFVGLIITNCIIMGRAEAFAMKNPPHLALVDAVGNAMGYGVILLGVAFVRELLGSGTLFGHVVLKTVENDGWYLANEMFKLAPSAFFLIGLMIWSINVIQRKRGK</sequence>
<dbReference type="EC" id="7.2.1.1" evidence="14"/>
<dbReference type="PANTHER" id="PTHR30586:SF1">
    <property type="entry name" value="NA(+)-TRANSLOCATING NADH-QUINONE REDUCTASE SUBUNIT D"/>
    <property type="match status" value="1"/>
</dbReference>
<dbReference type="NCBIfam" id="NF009070">
    <property type="entry name" value="PRK12405.1"/>
    <property type="match status" value="1"/>
</dbReference>
<organism evidence="15 16">
    <name type="scientific">Shewanella youngdeokensis</name>
    <dbReference type="NCBI Taxonomy" id="2999068"/>
    <lineage>
        <taxon>Bacteria</taxon>
        <taxon>Pseudomonadati</taxon>
        <taxon>Pseudomonadota</taxon>
        <taxon>Gammaproteobacteria</taxon>
        <taxon>Alteromonadales</taxon>
        <taxon>Shewanellaceae</taxon>
        <taxon>Shewanella</taxon>
    </lineage>
</organism>
<feature type="transmembrane region" description="Helical" evidence="14">
    <location>
        <begin position="42"/>
        <end position="61"/>
    </location>
</feature>
<gene>
    <name evidence="14" type="primary">nqrD</name>
    <name evidence="15" type="ORF">RGE70_10825</name>
</gene>
<keyword evidence="9 14" id="KW-0915">Sodium</keyword>
<keyword evidence="13 14" id="KW-0739">Sodium transport</keyword>
<accession>A0ABZ0JWG1</accession>